<evidence type="ECO:0000313" key="4">
    <source>
        <dbReference type="Proteomes" id="UP000501926"/>
    </source>
</evidence>
<dbReference type="Pfam" id="PF13751">
    <property type="entry name" value="DDE_Tnp_1_6"/>
    <property type="match status" value="1"/>
</dbReference>
<reference evidence="2" key="2">
    <citation type="submission" date="2006-01" db="EMBL/GenBank/DDBJ databases">
        <authorList>
            <person name="Genoscope"/>
        </authorList>
    </citation>
    <scope>NUCLEOTIDE SEQUENCE</scope>
</reference>
<dbReference type="InterPro" id="IPR025668">
    <property type="entry name" value="Tnp_DDE_dom"/>
</dbReference>
<dbReference type="EMBL" id="CP049055">
    <property type="protein sequence ID" value="QII12862.1"/>
    <property type="molecule type" value="Genomic_DNA"/>
</dbReference>
<gene>
    <name evidence="3" type="ORF">KsCSTR_34830</name>
    <name evidence="2" type="ORF">kuste2581</name>
</gene>
<evidence type="ECO:0000313" key="2">
    <source>
        <dbReference type="EMBL" id="CAJ73329.1"/>
    </source>
</evidence>
<dbReference type="Proteomes" id="UP000501926">
    <property type="component" value="Chromosome"/>
</dbReference>
<evidence type="ECO:0000259" key="1">
    <source>
        <dbReference type="Pfam" id="PF13751"/>
    </source>
</evidence>
<feature type="domain" description="Transposase DDE" evidence="1">
    <location>
        <begin position="4"/>
        <end position="46"/>
    </location>
</feature>
<name>Q1Q6X3_KUEST</name>
<reference evidence="2" key="1">
    <citation type="journal article" date="2006" name="Nature">
        <title>Deciphering the evolution and metabolism of an anammox bacterium from a community genome.</title>
        <authorList>
            <person name="Strous M."/>
            <person name="Pelletier E."/>
            <person name="Mangenot S."/>
            <person name="Rattei T."/>
            <person name="Lehner A."/>
            <person name="Taylor M.W."/>
            <person name="Horn M."/>
            <person name="Daims H."/>
            <person name="Bartol-Mavel D."/>
            <person name="Wincker P."/>
            <person name="Barbe V."/>
            <person name="Fonknechten N."/>
            <person name="Vallenet D."/>
            <person name="Segurens B."/>
            <person name="Schenowitz-Truong C."/>
            <person name="Medigue C."/>
            <person name="Collingro A."/>
            <person name="Snel B."/>
            <person name="Dutilh B.E."/>
            <person name="OpDenCamp H.J.M."/>
            <person name="vanDerDrift C."/>
            <person name="Cirpus I."/>
            <person name="vanDePas-Schoonen K.T."/>
            <person name="Harhangi H.R."/>
            <person name="vanNiftrik L."/>
            <person name="Schmid M."/>
            <person name="Keltjens J."/>
            <person name="vanDeVossenberg J."/>
            <person name="Kartal B."/>
            <person name="Meier H."/>
            <person name="Frishman D."/>
            <person name="Huynen M.A."/>
            <person name="Mewes H."/>
            <person name="Weissenbach J."/>
            <person name="Jetten M.S.M."/>
            <person name="Wagner M."/>
            <person name="LePaslier D."/>
        </authorList>
    </citation>
    <scope>NUCLEOTIDE SEQUENCE</scope>
</reference>
<protein>
    <recommendedName>
        <fullName evidence="1">Transposase DDE domain-containing protein</fullName>
    </recommendedName>
</protein>
<accession>Q1Q6X3</accession>
<reference evidence="3 4" key="3">
    <citation type="submission" date="2020-02" db="EMBL/GenBank/DDBJ databases">
        <title>Newly sequenced genome of strain CSTR1 showed variability in Candidatus Kuenenia stuttgartiensis genomes.</title>
        <authorList>
            <person name="Ding C."/>
            <person name="Adrian L."/>
        </authorList>
    </citation>
    <scope>NUCLEOTIDE SEQUENCE [LARGE SCALE GENOMIC DNA]</scope>
    <source>
        <strain evidence="3 4">CSTR1</strain>
    </source>
</reference>
<organism evidence="2">
    <name type="scientific">Kuenenia stuttgartiensis</name>
    <dbReference type="NCBI Taxonomy" id="174633"/>
    <lineage>
        <taxon>Bacteria</taxon>
        <taxon>Pseudomonadati</taxon>
        <taxon>Planctomycetota</taxon>
        <taxon>Candidatus Brocadiia</taxon>
        <taxon>Candidatus Brocadiales</taxon>
        <taxon>Candidatus Brocadiaceae</taxon>
        <taxon>Candidatus Kuenenia</taxon>
    </lineage>
</organism>
<sequence length="80" mass="8857">MVCAGVEATVSEMVRVHEVRRSKHRTEGRTRLQLLFAAIACNVKRFIRHGCFPDTLSPLPAKIKPSAAVNGHLSSFFLPV</sequence>
<evidence type="ECO:0000313" key="3">
    <source>
        <dbReference type="EMBL" id="QII12862.1"/>
    </source>
</evidence>
<dbReference type="EMBL" id="CT573071">
    <property type="protein sequence ID" value="CAJ73329.1"/>
    <property type="molecule type" value="Genomic_DNA"/>
</dbReference>
<proteinExistence type="predicted"/>
<dbReference type="AlphaFoldDB" id="Q1Q6X3"/>